<accession>A0A4S2HCG8</accession>
<evidence type="ECO:0000256" key="6">
    <source>
        <dbReference type="ARBA" id="ARBA00022519"/>
    </source>
</evidence>
<dbReference type="SUPFAM" id="SSF144083">
    <property type="entry name" value="Magnesium transport protein CorA, transmembrane region"/>
    <property type="match status" value="1"/>
</dbReference>
<keyword evidence="6" id="KW-0997">Cell inner membrane</keyword>
<evidence type="ECO:0000256" key="3">
    <source>
        <dbReference type="ARBA" id="ARBA00019439"/>
    </source>
</evidence>
<keyword evidence="8" id="KW-0460">Magnesium</keyword>
<sequence>MAGGDMLRYLDAGGRALMRPDEPGAIPDSAVWVDLLDPDSEELVTAAGFVGVGLPTRADMEEIEASSRTYREGEARIMTATLVSAAGREMPQDGPVSFVLNANRLVTVRYHEPRPFDSYLARLGRRTDEPCSGADVLTGLLETIIDRSADILEEAGAGLETISQELFTSRATKKSAQVTEVYDDLLTRTGLIANRVGKVQQSLLSLNRVLGFARLQDDATIENERLDIVREDLKSLIEQEGYLNNKVAFLLDATLGFISSAQNSIINLFSVIAVIFLPPTLVASIYGMNFEIMPELDWMFGYPYALALMAVVAIGPFLFFKRMNWL</sequence>
<evidence type="ECO:0000256" key="2">
    <source>
        <dbReference type="ARBA" id="ARBA00009765"/>
    </source>
</evidence>
<dbReference type="InterPro" id="IPR045863">
    <property type="entry name" value="CorA_TM1_TM2"/>
</dbReference>
<evidence type="ECO:0000256" key="12">
    <source>
        <dbReference type="ARBA" id="ARBA00034269"/>
    </source>
</evidence>
<dbReference type="Proteomes" id="UP000305451">
    <property type="component" value="Unassembled WGS sequence"/>
</dbReference>
<keyword evidence="15" id="KW-1185">Reference proteome</keyword>
<comment type="similarity">
    <text evidence="2">Belongs to the CorA metal ion transporter (MIT) (TC 1.A.35) family.</text>
</comment>
<keyword evidence="10" id="KW-0406">Ion transport</keyword>
<dbReference type="GO" id="GO:0005886">
    <property type="term" value="C:plasma membrane"/>
    <property type="evidence" value="ECO:0007669"/>
    <property type="project" value="UniProtKB-SubCell"/>
</dbReference>
<evidence type="ECO:0000256" key="10">
    <source>
        <dbReference type="ARBA" id="ARBA00023065"/>
    </source>
</evidence>
<evidence type="ECO:0000256" key="9">
    <source>
        <dbReference type="ARBA" id="ARBA00022989"/>
    </source>
</evidence>
<dbReference type="InterPro" id="IPR045861">
    <property type="entry name" value="CorA_cytoplasmic_dom"/>
</dbReference>
<comment type="caution">
    <text evidence="14">The sequence shown here is derived from an EMBL/GenBank/DDBJ whole genome shotgun (WGS) entry which is preliminary data.</text>
</comment>
<evidence type="ECO:0000256" key="5">
    <source>
        <dbReference type="ARBA" id="ARBA00022475"/>
    </source>
</evidence>
<feature type="transmembrane region" description="Helical" evidence="13">
    <location>
        <begin position="265"/>
        <end position="288"/>
    </location>
</feature>
<dbReference type="GO" id="GO:0015099">
    <property type="term" value="F:nickel cation transmembrane transporter activity"/>
    <property type="evidence" value="ECO:0007669"/>
    <property type="project" value="TreeGrafter"/>
</dbReference>
<comment type="catalytic activity">
    <reaction evidence="12">
        <text>Mg(2+)(in) = Mg(2+)(out)</text>
        <dbReference type="Rhea" id="RHEA:29827"/>
        <dbReference type="ChEBI" id="CHEBI:18420"/>
    </reaction>
</comment>
<evidence type="ECO:0000256" key="11">
    <source>
        <dbReference type="ARBA" id="ARBA00023136"/>
    </source>
</evidence>
<dbReference type="InterPro" id="IPR002523">
    <property type="entry name" value="MgTranspt_CorA/ZnTranspt_ZntB"/>
</dbReference>
<keyword evidence="5" id="KW-1003">Cell membrane</keyword>
<dbReference type="EMBL" id="SRXV01000001">
    <property type="protein sequence ID" value="TGY93747.1"/>
    <property type="molecule type" value="Genomic_DNA"/>
</dbReference>
<feature type="transmembrane region" description="Helical" evidence="13">
    <location>
        <begin position="300"/>
        <end position="320"/>
    </location>
</feature>
<organism evidence="14 15">
    <name type="scientific">Marinicauda pacifica</name>
    <dbReference type="NCBI Taxonomy" id="1133559"/>
    <lineage>
        <taxon>Bacteria</taxon>
        <taxon>Pseudomonadati</taxon>
        <taxon>Pseudomonadota</taxon>
        <taxon>Alphaproteobacteria</taxon>
        <taxon>Maricaulales</taxon>
        <taxon>Maricaulaceae</taxon>
        <taxon>Marinicauda</taxon>
    </lineage>
</organism>
<evidence type="ECO:0000256" key="13">
    <source>
        <dbReference type="SAM" id="Phobius"/>
    </source>
</evidence>
<dbReference type="PANTHER" id="PTHR47685">
    <property type="entry name" value="MAGNESIUM TRANSPORT PROTEIN CORA"/>
    <property type="match status" value="1"/>
</dbReference>
<evidence type="ECO:0000256" key="4">
    <source>
        <dbReference type="ARBA" id="ARBA00022448"/>
    </source>
</evidence>
<evidence type="ECO:0000256" key="1">
    <source>
        <dbReference type="ARBA" id="ARBA00004429"/>
    </source>
</evidence>
<dbReference type="SUPFAM" id="SSF143865">
    <property type="entry name" value="CorA soluble domain-like"/>
    <property type="match status" value="1"/>
</dbReference>
<keyword evidence="11 13" id="KW-0472">Membrane</keyword>
<evidence type="ECO:0000256" key="7">
    <source>
        <dbReference type="ARBA" id="ARBA00022692"/>
    </source>
</evidence>
<keyword evidence="7 13" id="KW-0812">Transmembrane</keyword>
<dbReference type="InterPro" id="IPR050829">
    <property type="entry name" value="CorA_MIT"/>
</dbReference>
<keyword evidence="4" id="KW-0813">Transport</keyword>
<comment type="subcellular location">
    <subcellularLocation>
        <location evidence="1">Cell inner membrane</location>
        <topology evidence="1">Multi-pass membrane protein</topology>
    </subcellularLocation>
</comment>
<proteinExistence type="inferred from homology"/>
<dbReference type="Gene3D" id="1.20.58.340">
    <property type="entry name" value="Magnesium transport protein CorA, transmembrane region"/>
    <property type="match status" value="1"/>
</dbReference>
<evidence type="ECO:0000313" key="15">
    <source>
        <dbReference type="Proteomes" id="UP000305451"/>
    </source>
</evidence>
<dbReference type="GO" id="GO:0015087">
    <property type="term" value="F:cobalt ion transmembrane transporter activity"/>
    <property type="evidence" value="ECO:0007669"/>
    <property type="project" value="TreeGrafter"/>
</dbReference>
<reference evidence="14 15" key="1">
    <citation type="journal article" date="2013" name="Int. J. Syst. Evol. Microbiol.">
        <title>Marinicauda pacifica gen. nov., sp. nov., a prosthecate alphaproteobacterium of the family Hyphomonadaceae isolated from deep seawater.</title>
        <authorList>
            <person name="Zhang X.Y."/>
            <person name="Li G.W."/>
            <person name="Wang C.S."/>
            <person name="Zhang Y.J."/>
            <person name="Xu X.W."/>
            <person name="Li H."/>
            <person name="Liu A."/>
            <person name="Liu C."/>
            <person name="Xie B.B."/>
            <person name="Qin Q.L."/>
            <person name="Xu Z."/>
            <person name="Chen X.L."/>
            <person name="Zhou B.C."/>
            <person name="Zhang Y.Z."/>
        </authorList>
    </citation>
    <scope>NUCLEOTIDE SEQUENCE [LARGE SCALE GENOMIC DNA]</scope>
    <source>
        <strain evidence="14 15">P-1 km-3</strain>
    </source>
</reference>
<dbReference type="GO" id="GO:0015095">
    <property type="term" value="F:magnesium ion transmembrane transporter activity"/>
    <property type="evidence" value="ECO:0007669"/>
    <property type="project" value="TreeGrafter"/>
</dbReference>
<dbReference type="PANTHER" id="PTHR47685:SF1">
    <property type="entry name" value="MAGNESIUM TRANSPORT PROTEIN CORA"/>
    <property type="match status" value="1"/>
</dbReference>
<gene>
    <name evidence="14" type="ORF">E5162_00165</name>
</gene>
<dbReference type="Pfam" id="PF01544">
    <property type="entry name" value="CorA"/>
    <property type="match status" value="1"/>
</dbReference>
<dbReference type="CDD" id="cd12837">
    <property type="entry name" value="EcCorA-like_u1"/>
    <property type="match status" value="1"/>
</dbReference>
<evidence type="ECO:0000313" key="14">
    <source>
        <dbReference type="EMBL" id="TGY93747.1"/>
    </source>
</evidence>
<keyword evidence="9 13" id="KW-1133">Transmembrane helix</keyword>
<protein>
    <recommendedName>
        <fullName evidence="3">Magnesium transport protein CorA</fullName>
    </recommendedName>
</protein>
<evidence type="ECO:0000256" key="8">
    <source>
        <dbReference type="ARBA" id="ARBA00022842"/>
    </source>
</evidence>
<name>A0A4S2HCG8_9PROT</name>
<dbReference type="AlphaFoldDB" id="A0A4S2HCG8"/>
<dbReference type="FunFam" id="1.20.58.340:FF:000001">
    <property type="entry name" value="Magnesium transport protein CorA"/>
    <property type="match status" value="1"/>
</dbReference>